<reference evidence="2 3" key="1">
    <citation type="journal article" date="2012" name="J. Bacteriol.">
        <title>Genome Sequence of Nitratireductor pacificus Type Strain pht-3B.</title>
        <authorList>
            <person name="Lai Q."/>
            <person name="Li G."/>
            <person name="Shao Z."/>
        </authorList>
    </citation>
    <scope>NUCLEOTIDE SEQUENCE [LARGE SCALE GENOMIC DNA]</scope>
    <source>
        <strain evidence="3">pht-3B</strain>
    </source>
</reference>
<dbReference type="AlphaFoldDB" id="K2LH82"/>
<gene>
    <name evidence="2" type="ORF">NA2_19453</name>
</gene>
<name>K2LH82_9HYPH</name>
<keyword evidence="1" id="KW-0472">Membrane</keyword>
<dbReference type="Pfam" id="PF04298">
    <property type="entry name" value="Zn_peptidase_2"/>
    <property type="match status" value="1"/>
</dbReference>
<dbReference type="Proteomes" id="UP000006786">
    <property type="component" value="Unassembled WGS sequence"/>
</dbReference>
<keyword evidence="1" id="KW-0812">Transmembrane</keyword>
<protein>
    <submittedName>
        <fullName evidence="2">Peptidase membrane zinc metallopeptidase</fullName>
    </submittedName>
</protein>
<feature type="transmembrane region" description="Helical" evidence="1">
    <location>
        <begin position="202"/>
        <end position="222"/>
    </location>
</feature>
<dbReference type="PANTHER" id="PTHR36434:SF1">
    <property type="entry name" value="MEMBRANE PROTEASE YUGP-RELATED"/>
    <property type="match status" value="1"/>
</dbReference>
<evidence type="ECO:0000313" key="3">
    <source>
        <dbReference type="Proteomes" id="UP000006786"/>
    </source>
</evidence>
<keyword evidence="1" id="KW-1133">Transmembrane helix</keyword>
<dbReference type="RefSeq" id="WP_008598958.1">
    <property type="nucleotide sequence ID" value="NZ_AMRM01000029.1"/>
</dbReference>
<accession>K2LH82</accession>
<dbReference type="STRING" id="391937.NA2_19453"/>
<feature type="transmembrane region" description="Helical" evidence="1">
    <location>
        <begin position="145"/>
        <end position="169"/>
    </location>
</feature>
<evidence type="ECO:0000256" key="1">
    <source>
        <dbReference type="SAM" id="Phobius"/>
    </source>
</evidence>
<comment type="caution">
    <text evidence="2">The sequence shown here is derived from an EMBL/GenBank/DDBJ whole genome shotgun (WGS) entry which is preliminary data.</text>
</comment>
<organism evidence="2 3">
    <name type="scientific">Nitratireductor pacificus pht-3B</name>
    <dbReference type="NCBI Taxonomy" id="391937"/>
    <lineage>
        <taxon>Bacteria</taxon>
        <taxon>Pseudomonadati</taxon>
        <taxon>Pseudomonadota</taxon>
        <taxon>Alphaproteobacteria</taxon>
        <taxon>Hyphomicrobiales</taxon>
        <taxon>Phyllobacteriaceae</taxon>
        <taxon>Nitratireductor</taxon>
    </lineage>
</organism>
<proteinExistence type="predicted"/>
<evidence type="ECO:0000313" key="2">
    <source>
        <dbReference type="EMBL" id="EKF17109.1"/>
    </source>
</evidence>
<dbReference type="OrthoDB" id="9805386at2"/>
<dbReference type="PANTHER" id="PTHR36434">
    <property type="entry name" value="MEMBRANE PROTEASE YUGP-RELATED"/>
    <property type="match status" value="1"/>
</dbReference>
<keyword evidence="3" id="KW-1185">Reference proteome</keyword>
<feature type="transmembrane region" description="Helical" evidence="1">
    <location>
        <begin position="114"/>
        <end position="138"/>
    </location>
</feature>
<dbReference type="PATRIC" id="fig|391937.3.peg.3993"/>
<dbReference type="eggNOG" id="COG2738">
    <property type="taxonomic scope" value="Bacteria"/>
</dbReference>
<dbReference type="InterPro" id="IPR007395">
    <property type="entry name" value="Zn_peptidase_2"/>
</dbReference>
<sequence length="226" mass="24323">MLIALAGLALLAAIVLPQLLVRLTFSRHAADRPDIPGTGGELARHLLDSFGLGHVRVEVTDRGDHYDPRDKAVRLGERNLNGRSLTAVAVAAHEVSHALQDDRGERSFTLWQRLAALAAQTDRIAGLFFIAAPILAIFARTPMALIALVLVGVALLAVRVVVTLVTLPIEFDASFGKALPILEEGNYVARADLPAVRSVLRAAALTYLAAALISLVNLARWVRLLR</sequence>
<dbReference type="EMBL" id="AMRM01000029">
    <property type="protein sequence ID" value="EKF17109.1"/>
    <property type="molecule type" value="Genomic_DNA"/>
</dbReference>